<keyword evidence="9" id="KW-1185">Reference proteome</keyword>
<dbReference type="RefSeq" id="WP_077589128.1">
    <property type="nucleotide sequence ID" value="NZ_CP019640.1"/>
</dbReference>
<dbReference type="InterPro" id="IPR019108">
    <property type="entry name" value="Caa3_assmbl_CtaG-rel"/>
</dbReference>
<evidence type="ECO:0000313" key="8">
    <source>
        <dbReference type="EMBL" id="AQQ53242.1"/>
    </source>
</evidence>
<proteinExistence type="predicted"/>
<feature type="signal peptide" evidence="7">
    <location>
        <begin position="1"/>
        <end position="25"/>
    </location>
</feature>
<keyword evidence="7" id="KW-0732">Signal</keyword>
<feature type="transmembrane region" description="Helical" evidence="6">
    <location>
        <begin position="182"/>
        <end position="202"/>
    </location>
</feature>
<evidence type="ECO:0000313" key="9">
    <source>
        <dbReference type="Proteomes" id="UP000188184"/>
    </source>
</evidence>
<dbReference type="AlphaFoldDB" id="A0A1Q2L025"/>
<gene>
    <name evidence="8" type="ORF">B0X71_09230</name>
</gene>
<evidence type="ECO:0000256" key="1">
    <source>
        <dbReference type="ARBA" id="ARBA00004651"/>
    </source>
</evidence>
<protein>
    <recommendedName>
        <fullName evidence="10">Cytochrome c oxidase assembly factor CtaG</fullName>
    </recommendedName>
</protein>
<dbReference type="Proteomes" id="UP000188184">
    <property type="component" value="Chromosome"/>
</dbReference>
<dbReference type="OrthoDB" id="128422at2"/>
<keyword evidence="4 6" id="KW-1133">Transmembrane helix</keyword>
<feature type="transmembrane region" description="Helical" evidence="6">
    <location>
        <begin position="152"/>
        <end position="170"/>
    </location>
</feature>
<feature type="transmembrane region" description="Helical" evidence="6">
    <location>
        <begin position="119"/>
        <end position="140"/>
    </location>
</feature>
<name>A0A1Q2L025_9BACL</name>
<feature type="chain" id="PRO_5011981187" description="Cytochrome c oxidase assembly factor CtaG" evidence="7">
    <location>
        <begin position="26"/>
        <end position="308"/>
    </location>
</feature>
<dbReference type="EMBL" id="CP019640">
    <property type="protein sequence ID" value="AQQ53242.1"/>
    <property type="molecule type" value="Genomic_DNA"/>
</dbReference>
<reference evidence="8 9" key="1">
    <citation type="submission" date="2017-02" db="EMBL/GenBank/DDBJ databases">
        <title>The complete genomic sequence of a novel cold adapted crude oil-degrading bacterium Planococcus qaidamina Y42.</title>
        <authorList>
            <person name="Yang R."/>
        </authorList>
    </citation>
    <scope>NUCLEOTIDE SEQUENCE [LARGE SCALE GENOMIC DNA]</scope>
    <source>
        <strain evidence="8 9">Y42</strain>
    </source>
</reference>
<feature type="transmembrane region" description="Helical" evidence="6">
    <location>
        <begin position="41"/>
        <end position="63"/>
    </location>
</feature>
<dbReference type="GO" id="GO:0005886">
    <property type="term" value="C:plasma membrane"/>
    <property type="evidence" value="ECO:0007669"/>
    <property type="project" value="UniProtKB-SubCell"/>
</dbReference>
<dbReference type="Pfam" id="PF09678">
    <property type="entry name" value="Caa3_CtaG"/>
    <property type="match status" value="1"/>
</dbReference>
<keyword evidence="5 6" id="KW-0472">Membrane</keyword>
<feature type="transmembrane region" description="Helical" evidence="6">
    <location>
        <begin position="266"/>
        <end position="288"/>
    </location>
</feature>
<evidence type="ECO:0000256" key="5">
    <source>
        <dbReference type="ARBA" id="ARBA00023136"/>
    </source>
</evidence>
<evidence type="ECO:0000256" key="3">
    <source>
        <dbReference type="ARBA" id="ARBA00022692"/>
    </source>
</evidence>
<keyword evidence="3 6" id="KW-0812">Transmembrane</keyword>
<accession>A0A1Q2L025</accession>
<evidence type="ECO:0000256" key="7">
    <source>
        <dbReference type="SAM" id="SignalP"/>
    </source>
</evidence>
<dbReference type="KEGG" id="pmar:B0X71_09230"/>
<organism evidence="8 9">
    <name type="scientific">Planococcus lenghuensis</name>
    <dbReference type="NCBI Taxonomy" id="2213202"/>
    <lineage>
        <taxon>Bacteria</taxon>
        <taxon>Bacillati</taxon>
        <taxon>Bacillota</taxon>
        <taxon>Bacilli</taxon>
        <taxon>Bacillales</taxon>
        <taxon>Caryophanaceae</taxon>
        <taxon>Planococcus</taxon>
    </lineage>
</organism>
<evidence type="ECO:0000256" key="2">
    <source>
        <dbReference type="ARBA" id="ARBA00022475"/>
    </source>
</evidence>
<evidence type="ECO:0000256" key="6">
    <source>
        <dbReference type="SAM" id="Phobius"/>
    </source>
</evidence>
<evidence type="ECO:0008006" key="10">
    <source>
        <dbReference type="Google" id="ProtNLM"/>
    </source>
</evidence>
<keyword evidence="2" id="KW-1003">Cell membrane</keyword>
<comment type="subcellular location">
    <subcellularLocation>
        <location evidence="1">Cell membrane</location>
        <topology evidence="1">Multi-pass membrane protein</topology>
    </subcellularLocation>
</comment>
<evidence type="ECO:0000256" key="4">
    <source>
        <dbReference type="ARBA" id="ARBA00022989"/>
    </source>
</evidence>
<feature type="transmembrane region" description="Helical" evidence="6">
    <location>
        <begin position="84"/>
        <end position="104"/>
    </location>
</feature>
<feature type="transmembrane region" description="Helical" evidence="6">
    <location>
        <begin position="223"/>
        <end position="246"/>
    </location>
</feature>
<sequence length="308" mass="35379">MKTIRINAVGFFSFLFLLQPLQVFAHDPNAKADGEGTLFEQYAWWEVWNPLLFIALAVIYIFYLRVMRRIPSFSESGIPLKKNAAFAAGLLAVYVALAGPVAVMSNNSVLSIHMFQQSLMYVVMPPLILLGMPIEFYRFLNEQVFNIRFLRFLRWPLLHLFLFNLLWSFYHIPFIYEYILEHVLLLEVVHVVINISAFLMWIQVLAPDGLINRMSYVMKMGYMFANGMLITPACALIIFSDVVLYSSVLEAPELFFIATPLDDQQLGGVIMKVVQEFAYSIVIGSIFYKWVKAEKEPETPLKSYPAGQ</sequence>